<evidence type="ECO:0000256" key="12">
    <source>
        <dbReference type="ARBA" id="ARBA00023160"/>
    </source>
</evidence>
<comment type="cofactor">
    <cofactor evidence="13">
        <name>Fe(2+)</name>
        <dbReference type="ChEBI" id="CHEBI:29033"/>
    </cofactor>
</comment>
<proteinExistence type="inferred from homology"/>
<dbReference type="InterPro" id="IPR005804">
    <property type="entry name" value="FA_desaturase_dom"/>
</dbReference>
<organism evidence="16 17">
    <name type="scientific">Malus domestica</name>
    <name type="common">Apple</name>
    <name type="synonym">Pyrus malus</name>
    <dbReference type="NCBI Taxonomy" id="3750"/>
    <lineage>
        <taxon>Eukaryota</taxon>
        <taxon>Viridiplantae</taxon>
        <taxon>Streptophyta</taxon>
        <taxon>Embryophyta</taxon>
        <taxon>Tracheophyta</taxon>
        <taxon>Spermatophyta</taxon>
        <taxon>Magnoliopsida</taxon>
        <taxon>eudicotyledons</taxon>
        <taxon>Gunneridae</taxon>
        <taxon>Pentapetalae</taxon>
        <taxon>rosids</taxon>
        <taxon>fabids</taxon>
        <taxon>Rosales</taxon>
        <taxon>Rosaceae</taxon>
        <taxon>Amygdaloideae</taxon>
        <taxon>Maleae</taxon>
        <taxon>Malus</taxon>
    </lineage>
</organism>
<feature type="transmembrane region" description="Helical" evidence="14">
    <location>
        <begin position="41"/>
        <end position="61"/>
    </location>
</feature>
<dbReference type="EMBL" id="RDQH01000343">
    <property type="protein sequence ID" value="RXH67970.1"/>
    <property type="molecule type" value="Genomic_DNA"/>
</dbReference>
<dbReference type="PANTHER" id="PTHR11351:SF31">
    <property type="entry name" value="DESATURASE 1, ISOFORM A-RELATED"/>
    <property type="match status" value="1"/>
</dbReference>
<dbReference type="GO" id="GO:0042761">
    <property type="term" value="P:very long-chain fatty acid biosynthetic process"/>
    <property type="evidence" value="ECO:0007669"/>
    <property type="project" value="TreeGrafter"/>
</dbReference>
<evidence type="ECO:0000256" key="8">
    <source>
        <dbReference type="ARBA" id="ARBA00023002"/>
    </source>
</evidence>
<evidence type="ECO:0000256" key="10">
    <source>
        <dbReference type="ARBA" id="ARBA00023098"/>
    </source>
</evidence>
<gene>
    <name evidence="16" type="ORF">DVH24_028117</name>
</gene>
<evidence type="ECO:0000256" key="11">
    <source>
        <dbReference type="ARBA" id="ARBA00023136"/>
    </source>
</evidence>
<evidence type="ECO:0000256" key="13">
    <source>
        <dbReference type="RuleBase" id="RU000581"/>
    </source>
</evidence>
<keyword evidence="7 14" id="KW-1133">Transmembrane helix</keyword>
<evidence type="ECO:0000256" key="7">
    <source>
        <dbReference type="ARBA" id="ARBA00022989"/>
    </source>
</evidence>
<dbReference type="PANTHER" id="PTHR11351">
    <property type="entry name" value="ACYL-COA DESATURASE"/>
    <property type="match status" value="1"/>
</dbReference>
<keyword evidence="17" id="KW-1185">Reference proteome</keyword>
<evidence type="ECO:0000256" key="5">
    <source>
        <dbReference type="ARBA" id="ARBA00022692"/>
    </source>
</evidence>
<keyword evidence="4 13" id="KW-0444">Lipid biosynthesis</keyword>
<comment type="similarity">
    <text evidence="3 13">Belongs to the fatty acid desaturase type 1 family.</text>
</comment>
<reference evidence="16 17" key="1">
    <citation type="submission" date="2018-10" db="EMBL/GenBank/DDBJ databases">
        <title>A high-quality apple genome assembly.</title>
        <authorList>
            <person name="Hu J."/>
        </authorList>
    </citation>
    <scope>NUCLEOTIDE SEQUENCE [LARGE SCALE GENOMIC DNA]</scope>
    <source>
        <strain evidence="17">cv. HFTH1</strain>
        <tissue evidence="16">Young leaf</tissue>
    </source>
</reference>
<evidence type="ECO:0000256" key="3">
    <source>
        <dbReference type="ARBA" id="ARBA00009295"/>
    </source>
</evidence>
<accession>A0A498HAW5</accession>
<comment type="subcellular location">
    <subcellularLocation>
        <location evidence="1">Membrane</location>
        <topology evidence="1">Multi-pass membrane protein</topology>
    </subcellularLocation>
</comment>
<dbReference type="GO" id="GO:0005789">
    <property type="term" value="C:endoplasmic reticulum membrane"/>
    <property type="evidence" value="ECO:0007669"/>
    <property type="project" value="TreeGrafter"/>
</dbReference>
<keyword evidence="6" id="KW-0276">Fatty acid metabolism</keyword>
<dbReference type="Pfam" id="PF00487">
    <property type="entry name" value="FA_desaturase"/>
    <property type="match status" value="1"/>
</dbReference>
<evidence type="ECO:0000313" key="17">
    <source>
        <dbReference type="Proteomes" id="UP000290289"/>
    </source>
</evidence>
<keyword evidence="8 13" id="KW-0560">Oxidoreductase</keyword>
<dbReference type="STRING" id="3750.A0A498HAW5"/>
<evidence type="ECO:0000256" key="6">
    <source>
        <dbReference type="ARBA" id="ARBA00022832"/>
    </source>
</evidence>
<comment type="pathway">
    <text evidence="2">Lipid metabolism.</text>
</comment>
<keyword evidence="5 13" id="KW-0812">Transmembrane</keyword>
<evidence type="ECO:0000259" key="15">
    <source>
        <dbReference type="Pfam" id="PF00487"/>
    </source>
</evidence>
<keyword evidence="11 14" id="KW-0472">Membrane</keyword>
<evidence type="ECO:0000256" key="2">
    <source>
        <dbReference type="ARBA" id="ARBA00005189"/>
    </source>
</evidence>
<evidence type="ECO:0000256" key="1">
    <source>
        <dbReference type="ARBA" id="ARBA00004141"/>
    </source>
</evidence>
<comment type="caution">
    <text evidence="16">The sequence shown here is derived from an EMBL/GenBank/DDBJ whole genome shotgun (WGS) entry which is preliminary data.</text>
</comment>
<sequence>MATLMGEWVTQWRGWDIGSVVVVLALHCLALLAPFHFTTWPAFWVAVALYFVVGVSVNLSYHRQLSHRSFKLPKWLEYFFAYCGVLSFQRSPLEWVSIHRSHHQFTDTLKDPHSPVRGFWYSHIGWILDYRSRFESVCKLSRSLTSLKILLRISCIELCVCSPYHIVRNVTAEINAYMTMFLNFEILQYETRLKNVGDLKRQPFYRFLHYTYPLHAIGFGVFLYALGGFPFLGVRSVIFLHATFGINSICHTRGQQVWDTGDLSQNNWYCFIGICGLNAFLFNHIGN</sequence>
<keyword evidence="10" id="KW-0443">Lipid metabolism</keyword>
<dbReference type="GO" id="GO:0016717">
    <property type="term" value="F:oxidoreductase activity, acting on paired donors, with oxidation of a pair of donors resulting in the reduction of molecular oxygen to two molecules of water"/>
    <property type="evidence" value="ECO:0007669"/>
    <property type="project" value="InterPro"/>
</dbReference>
<feature type="transmembrane region" description="Helical" evidence="14">
    <location>
        <begin position="210"/>
        <end position="232"/>
    </location>
</feature>
<evidence type="ECO:0000256" key="4">
    <source>
        <dbReference type="ARBA" id="ARBA00022516"/>
    </source>
</evidence>
<dbReference type="InterPro" id="IPR015876">
    <property type="entry name" value="Acyl-CoA_DS"/>
</dbReference>
<evidence type="ECO:0000256" key="9">
    <source>
        <dbReference type="ARBA" id="ARBA00023004"/>
    </source>
</evidence>
<dbReference type="AlphaFoldDB" id="A0A498HAW5"/>
<feature type="domain" description="Fatty acid desaturase" evidence="15">
    <location>
        <begin position="39"/>
        <end position="131"/>
    </location>
</feature>
<dbReference type="CDD" id="cd03505">
    <property type="entry name" value="Delta9-FADS-like"/>
    <property type="match status" value="1"/>
</dbReference>
<evidence type="ECO:0000256" key="14">
    <source>
        <dbReference type="SAM" id="Phobius"/>
    </source>
</evidence>
<feature type="transmembrane region" description="Helical" evidence="14">
    <location>
        <begin position="12"/>
        <end position="35"/>
    </location>
</feature>
<feature type="transmembrane region" description="Helical" evidence="14">
    <location>
        <begin position="266"/>
        <end position="285"/>
    </location>
</feature>
<protein>
    <recommendedName>
        <fullName evidence="15">Fatty acid desaturase domain-containing protein</fullName>
    </recommendedName>
</protein>
<dbReference type="PRINTS" id="PR00075">
    <property type="entry name" value="FACDDSATRASE"/>
</dbReference>
<evidence type="ECO:0000313" key="16">
    <source>
        <dbReference type="EMBL" id="RXH67970.1"/>
    </source>
</evidence>
<dbReference type="Proteomes" id="UP000290289">
    <property type="component" value="Chromosome 17"/>
</dbReference>
<name>A0A498HAW5_MALDO</name>
<keyword evidence="12 13" id="KW-0275">Fatty acid biosynthesis</keyword>
<keyword evidence="9" id="KW-0408">Iron</keyword>
<comment type="domain">
    <text evidence="13">The histidine box domains are involved in binding the catalytic metal ions.</text>
</comment>